<protein>
    <submittedName>
        <fullName evidence="2">Uncharacterized protein</fullName>
    </submittedName>
</protein>
<evidence type="ECO:0000313" key="3">
    <source>
        <dbReference type="Proteomes" id="UP000199558"/>
    </source>
</evidence>
<reference evidence="3" key="1">
    <citation type="submission" date="2016-06" db="EMBL/GenBank/DDBJ databases">
        <authorList>
            <person name="Varghese N."/>
            <person name="Submissions Spin"/>
        </authorList>
    </citation>
    <scope>NUCLEOTIDE SEQUENCE [LARGE SCALE GENOMIC DNA]</scope>
    <source>
        <strain evidence="3">DSM 45794</strain>
    </source>
</reference>
<accession>A0A1A9B3Z2</accession>
<feature type="region of interest" description="Disordered" evidence="1">
    <location>
        <begin position="1"/>
        <end position="24"/>
    </location>
</feature>
<dbReference type="AlphaFoldDB" id="A0A1A9B3Z2"/>
<dbReference type="OrthoDB" id="9802683at2"/>
<dbReference type="STRING" id="946078.GA0070622_1180"/>
<proteinExistence type="predicted"/>
<gene>
    <name evidence="2" type="ORF">GA0070622_1180</name>
</gene>
<feature type="compositionally biased region" description="Polar residues" evidence="1">
    <location>
        <begin position="11"/>
        <end position="21"/>
    </location>
</feature>
<evidence type="ECO:0000256" key="1">
    <source>
        <dbReference type="SAM" id="MobiDB-lite"/>
    </source>
</evidence>
<sequence>MAISRVDDQENVPSGSTTSNPVPALTGVVDGDQLVHLFGLLSASATVTEPVAGLTVRGDATSGTNLGGRIRTKTAASEPTSYTWGISTGGAVKNAAWAGAYRGLDATTPVTAASMVAGTSGTTQTTPAVDVPEGGWLVYGVVTRHAPGAAGVATWSSSAGGDTKRADAATNAGSADITMAVWDSGGPMAAATGVTRTLTSSLSEGNAVVFALALKPASITPPAAEPAPGIPIF</sequence>
<keyword evidence="3" id="KW-1185">Reference proteome</keyword>
<dbReference type="Proteomes" id="UP000199558">
    <property type="component" value="Unassembled WGS sequence"/>
</dbReference>
<evidence type="ECO:0000313" key="2">
    <source>
        <dbReference type="EMBL" id="SBT64210.1"/>
    </source>
</evidence>
<organism evidence="2 3">
    <name type="scientific">Micromonospora sediminicola</name>
    <dbReference type="NCBI Taxonomy" id="946078"/>
    <lineage>
        <taxon>Bacteria</taxon>
        <taxon>Bacillati</taxon>
        <taxon>Actinomycetota</taxon>
        <taxon>Actinomycetes</taxon>
        <taxon>Micromonosporales</taxon>
        <taxon>Micromonosporaceae</taxon>
        <taxon>Micromonospora</taxon>
    </lineage>
</organism>
<dbReference type="RefSeq" id="WP_091569664.1">
    <property type="nucleotide sequence ID" value="NZ_FLRH01000003.1"/>
</dbReference>
<dbReference type="EMBL" id="FLRH01000003">
    <property type="protein sequence ID" value="SBT64210.1"/>
    <property type="molecule type" value="Genomic_DNA"/>
</dbReference>
<name>A0A1A9B3Z2_9ACTN</name>